<reference evidence="4 5" key="1">
    <citation type="journal article" date="2018" name="Nat. Genet.">
        <title>The Rosa genome provides new insights in the design of modern roses.</title>
        <authorList>
            <person name="Bendahmane M."/>
        </authorList>
    </citation>
    <scope>NUCLEOTIDE SEQUENCE [LARGE SCALE GENOMIC DNA]</scope>
    <source>
        <strain evidence="5">cv. Old Blush</strain>
    </source>
</reference>
<dbReference type="PANTHER" id="PTHR47447">
    <property type="entry name" value="OS03G0856100 PROTEIN"/>
    <property type="match status" value="1"/>
</dbReference>
<evidence type="ECO:0000256" key="2">
    <source>
        <dbReference type="ARBA" id="ARBA00022737"/>
    </source>
</evidence>
<protein>
    <submittedName>
        <fullName evidence="4">Putative pentatricopeptide</fullName>
    </submittedName>
</protein>
<dbReference type="PROSITE" id="PS51375">
    <property type="entry name" value="PPR"/>
    <property type="match status" value="1"/>
</dbReference>
<dbReference type="NCBIfam" id="TIGR00756">
    <property type="entry name" value="PPR"/>
    <property type="match status" value="1"/>
</dbReference>
<dbReference type="AlphaFoldDB" id="A0A2P6PC92"/>
<dbReference type="InterPro" id="IPR002885">
    <property type="entry name" value="PPR_rpt"/>
</dbReference>
<comment type="caution">
    <text evidence="4">The sequence shown here is derived from an EMBL/GenBank/DDBJ whole genome shotgun (WGS) entry which is preliminary data.</text>
</comment>
<keyword evidence="5" id="KW-1185">Reference proteome</keyword>
<dbReference type="EMBL" id="PDCK01000045">
    <property type="protein sequence ID" value="PRQ19544.1"/>
    <property type="molecule type" value="Genomic_DNA"/>
</dbReference>
<dbReference type="Gene3D" id="1.25.40.10">
    <property type="entry name" value="Tetratricopeptide repeat domain"/>
    <property type="match status" value="2"/>
</dbReference>
<evidence type="ECO:0000313" key="4">
    <source>
        <dbReference type="EMBL" id="PRQ19544.1"/>
    </source>
</evidence>
<sequence length="247" mass="27355">MEDTSFPNSSADVMKVFKDATKDCEDKVLKKMFDSIGDYDSLNKFAFQFFGILVNFGIPEEAKELFKPRSQLAVLPDAAIFTIVILAYANAGKTKAAHKVYQQMIATGVAPTSCTYTILIMALATDSSSDAGQGDEAKKCLLEMMDKGMRPNAATYTAVIESFAKQEDEASEEECKEFVEVMVGKGFVPNSKAMREVLKGRPTPLVKRDVSEMELEIMEMEFILYLSLTLMSTFTIPQNPTLEPIPT</sequence>
<evidence type="ECO:0000313" key="5">
    <source>
        <dbReference type="Proteomes" id="UP000238479"/>
    </source>
</evidence>
<comment type="similarity">
    <text evidence="1">Belongs to the PPR family. P subfamily.</text>
</comment>
<gene>
    <name evidence="4" type="ORF">RchiOBHm_Chr7g0218341</name>
</gene>
<organism evidence="4 5">
    <name type="scientific">Rosa chinensis</name>
    <name type="common">China rose</name>
    <dbReference type="NCBI Taxonomy" id="74649"/>
    <lineage>
        <taxon>Eukaryota</taxon>
        <taxon>Viridiplantae</taxon>
        <taxon>Streptophyta</taxon>
        <taxon>Embryophyta</taxon>
        <taxon>Tracheophyta</taxon>
        <taxon>Spermatophyta</taxon>
        <taxon>Magnoliopsida</taxon>
        <taxon>eudicotyledons</taxon>
        <taxon>Gunneridae</taxon>
        <taxon>Pentapetalae</taxon>
        <taxon>rosids</taxon>
        <taxon>fabids</taxon>
        <taxon>Rosales</taxon>
        <taxon>Rosaceae</taxon>
        <taxon>Rosoideae</taxon>
        <taxon>Rosoideae incertae sedis</taxon>
        <taxon>Rosa</taxon>
    </lineage>
</organism>
<accession>A0A2P6PC92</accession>
<dbReference type="Pfam" id="PF13041">
    <property type="entry name" value="PPR_2"/>
    <property type="match status" value="1"/>
</dbReference>
<keyword evidence="2" id="KW-0677">Repeat</keyword>
<proteinExistence type="inferred from homology"/>
<name>A0A2P6PC92_ROSCH</name>
<dbReference type="Proteomes" id="UP000238479">
    <property type="component" value="Chromosome 7"/>
</dbReference>
<feature type="repeat" description="PPR" evidence="3">
    <location>
        <begin position="77"/>
        <end position="111"/>
    </location>
</feature>
<evidence type="ECO:0000256" key="3">
    <source>
        <dbReference type="PROSITE-ProRule" id="PRU00708"/>
    </source>
</evidence>
<evidence type="ECO:0000256" key="1">
    <source>
        <dbReference type="ARBA" id="ARBA00007626"/>
    </source>
</evidence>
<dbReference type="Gramene" id="PRQ19544">
    <property type="protein sequence ID" value="PRQ19544"/>
    <property type="gene ID" value="RchiOBHm_Chr7g0218341"/>
</dbReference>
<dbReference type="InterPro" id="IPR011990">
    <property type="entry name" value="TPR-like_helical_dom_sf"/>
</dbReference>
<dbReference type="PANTHER" id="PTHR47447:SF28">
    <property type="entry name" value="PENTACOTRIPEPTIDE-REPEAT REGION OF PRORP DOMAIN-CONTAINING PROTEIN"/>
    <property type="match status" value="1"/>
</dbReference>